<evidence type="ECO:0000313" key="2">
    <source>
        <dbReference type="Proteomes" id="UP000238042"/>
    </source>
</evidence>
<proteinExistence type="predicted"/>
<dbReference type="EMBL" id="PSZM01000040">
    <property type="protein sequence ID" value="PQL91644.1"/>
    <property type="molecule type" value="Genomic_DNA"/>
</dbReference>
<evidence type="ECO:0000313" key="1">
    <source>
        <dbReference type="EMBL" id="PQL91644.1"/>
    </source>
</evidence>
<keyword evidence="2" id="KW-1185">Reference proteome</keyword>
<sequence>MGERFVYKQTLNSPISAGIGAFGIGNDYHFLYFGINSSPWDDLSKGMFLRENGRLGIATHNPIAKFDVSGGKLGQEKGSELPIAAFTSSNANQNKLIIKQMRWANDNQWISASTRLQLVTDITPQGYIEFNSIPPSGVGTAENHRYDKVGITMGHGNQEYFRMNYGNGFIGLGTNDPDERLTVKGKIHAEEVKIDLQVPADYVFQKYYTGRSSLKKEYKLPSLEEVEKYTRENHHLPEIPSAKEIQENGLQLGEMTNLLLQKIEEMTIYIIEQQKQIEQLKQIIDSQNK</sequence>
<gene>
    <name evidence="1" type="ORF">C4S77_07525</name>
</gene>
<dbReference type="AlphaFoldDB" id="A0A2S8AAR0"/>
<organism evidence="1 2">
    <name type="scientific">Apibacter adventoris</name>
    <dbReference type="NCBI Taxonomy" id="1679466"/>
    <lineage>
        <taxon>Bacteria</taxon>
        <taxon>Pseudomonadati</taxon>
        <taxon>Bacteroidota</taxon>
        <taxon>Flavobacteriia</taxon>
        <taxon>Flavobacteriales</taxon>
        <taxon>Weeksellaceae</taxon>
        <taxon>Apibacter</taxon>
    </lineage>
</organism>
<dbReference type="RefSeq" id="WP_105247021.1">
    <property type="nucleotide sequence ID" value="NZ_PSZM01000040.1"/>
</dbReference>
<accession>A0A2S8AAR0</accession>
<comment type="caution">
    <text evidence="1">The sequence shown here is derived from an EMBL/GenBank/DDBJ whole genome shotgun (WGS) entry which is preliminary data.</text>
</comment>
<evidence type="ECO:0008006" key="3">
    <source>
        <dbReference type="Google" id="ProtNLM"/>
    </source>
</evidence>
<protein>
    <recommendedName>
        <fullName evidence="3">Peptidase S74 domain-containing protein</fullName>
    </recommendedName>
</protein>
<dbReference type="OrthoDB" id="9808753at2"/>
<reference evidence="1 2" key="1">
    <citation type="submission" date="2018-02" db="EMBL/GenBank/DDBJ databases">
        <title>Genome sequences of Apibacter spp., gut symbionts of Asian honey bees.</title>
        <authorList>
            <person name="Kwong W.K."/>
            <person name="Steele M.I."/>
            <person name="Moran N.A."/>
        </authorList>
    </citation>
    <scope>NUCLEOTIDE SEQUENCE [LARGE SCALE GENOMIC DNA]</scope>
    <source>
        <strain evidence="2">wkB301</strain>
    </source>
</reference>
<dbReference type="Proteomes" id="UP000238042">
    <property type="component" value="Unassembled WGS sequence"/>
</dbReference>
<name>A0A2S8AAR0_9FLAO</name>